<dbReference type="AlphaFoldDB" id="A0AAD5IS62"/>
<name>A0AAD5IS62_ACENE</name>
<feature type="region of interest" description="Disordered" evidence="1">
    <location>
        <begin position="57"/>
        <end position="76"/>
    </location>
</feature>
<protein>
    <submittedName>
        <fullName evidence="2">Uncharacterized protein</fullName>
    </submittedName>
</protein>
<keyword evidence="3" id="KW-1185">Reference proteome</keyword>
<gene>
    <name evidence="2" type="ORF">LWI28_000471</name>
</gene>
<dbReference type="EMBL" id="JAJSOW010000102">
    <property type="protein sequence ID" value="KAI9176254.1"/>
    <property type="molecule type" value="Genomic_DNA"/>
</dbReference>
<accession>A0AAD5IS62</accession>
<evidence type="ECO:0000313" key="2">
    <source>
        <dbReference type="EMBL" id="KAI9176254.1"/>
    </source>
</evidence>
<proteinExistence type="predicted"/>
<reference evidence="2" key="1">
    <citation type="journal article" date="2022" name="Plant J.">
        <title>Strategies of tolerance reflected in two North American maple genomes.</title>
        <authorList>
            <person name="McEvoy S.L."/>
            <person name="Sezen U.U."/>
            <person name="Trouern-Trend A."/>
            <person name="McMahon S.M."/>
            <person name="Schaberg P.G."/>
            <person name="Yang J."/>
            <person name="Wegrzyn J.L."/>
            <person name="Swenson N.G."/>
        </authorList>
    </citation>
    <scope>NUCLEOTIDE SEQUENCE</scope>
    <source>
        <strain evidence="2">91603</strain>
    </source>
</reference>
<sequence>MIYVKTDVPAWSIEKLLLPSVHIRAKKKKKKPNEGPCSTCAYNILKMHLFIFESKSNWSMNYPGSKPPSSPTPSKP</sequence>
<reference evidence="2" key="2">
    <citation type="submission" date="2023-02" db="EMBL/GenBank/DDBJ databases">
        <authorList>
            <person name="Swenson N.G."/>
            <person name="Wegrzyn J.L."/>
            <person name="Mcevoy S.L."/>
        </authorList>
    </citation>
    <scope>NUCLEOTIDE SEQUENCE</scope>
    <source>
        <strain evidence="2">91603</strain>
        <tissue evidence="2">Leaf</tissue>
    </source>
</reference>
<feature type="compositionally biased region" description="Pro residues" evidence="1">
    <location>
        <begin position="65"/>
        <end position="76"/>
    </location>
</feature>
<evidence type="ECO:0000313" key="3">
    <source>
        <dbReference type="Proteomes" id="UP001064489"/>
    </source>
</evidence>
<comment type="caution">
    <text evidence="2">The sequence shown here is derived from an EMBL/GenBank/DDBJ whole genome shotgun (WGS) entry which is preliminary data.</text>
</comment>
<evidence type="ECO:0000256" key="1">
    <source>
        <dbReference type="SAM" id="MobiDB-lite"/>
    </source>
</evidence>
<dbReference type="Proteomes" id="UP001064489">
    <property type="component" value="Chromosome 5"/>
</dbReference>
<organism evidence="2 3">
    <name type="scientific">Acer negundo</name>
    <name type="common">Box elder</name>
    <dbReference type="NCBI Taxonomy" id="4023"/>
    <lineage>
        <taxon>Eukaryota</taxon>
        <taxon>Viridiplantae</taxon>
        <taxon>Streptophyta</taxon>
        <taxon>Embryophyta</taxon>
        <taxon>Tracheophyta</taxon>
        <taxon>Spermatophyta</taxon>
        <taxon>Magnoliopsida</taxon>
        <taxon>eudicotyledons</taxon>
        <taxon>Gunneridae</taxon>
        <taxon>Pentapetalae</taxon>
        <taxon>rosids</taxon>
        <taxon>malvids</taxon>
        <taxon>Sapindales</taxon>
        <taxon>Sapindaceae</taxon>
        <taxon>Hippocastanoideae</taxon>
        <taxon>Acereae</taxon>
        <taxon>Acer</taxon>
    </lineage>
</organism>